<dbReference type="SUPFAM" id="SSF49998">
    <property type="entry name" value="Amine oxidase catalytic domain"/>
    <property type="match status" value="1"/>
</dbReference>
<proteinExistence type="inferred from homology"/>
<feature type="domain" description="Copper amine oxidase catalytic" evidence="12">
    <location>
        <begin position="79"/>
        <end position="476"/>
    </location>
</feature>
<comment type="similarity">
    <text evidence="2 11">Belongs to the copper/topaquinone oxidase family.</text>
</comment>
<comment type="cofactor">
    <cofactor evidence="11">
        <name>Cu cation</name>
        <dbReference type="ChEBI" id="CHEBI:23378"/>
    </cofactor>
    <text evidence="11">Contains 1 topaquinone per subunit.</text>
</comment>
<reference evidence="13 14" key="1">
    <citation type="submission" date="2016-04" db="EMBL/GenBank/DDBJ databases">
        <title>Evolutionary innovation and constraint leading to complex multicellularity in the Ascomycota.</title>
        <authorList>
            <person name="Cisse O."/>
            <person name="Nguyen A."/>
            <person name="Hewitt D.A."/>
            <person name="Jedd G."/>
            <person name="Stajich J.E."/>
        </authorList>
    </citation>
    <scope>NUCLEOTIDE SEQUENCE [LARGE SCALE GENOMIC DNA]</scope>
    <source>
        <strain evidence="13 14">DAH-3</strain>
    </source>
</reference>
<evidence type="ECO:0000256" key="6">
    <source>
        <dbReference type="ARBA" id="ARBA00023002"/>
    </source>
</evidence>
<comment type="PTM">
    <text evidence="10 11">Topaquinone (TPQ) is generated by copper-dependent autoxidation of a specific tyrosyl residue.</text>
</comment>
<dbReference type="PANTHER" id="PTHR10638:SF33">
    <property type="entry name" value="AMINE OXIDASE"/>
    <property type="match status" value="1"/>
</dbReference>
<dbReference type="OrthoDB" id="5379943at2759"/>
<keyword evidence="4 11" id="KW-0479">Metal-binding</keyword>
<accession>A0A1U7LW12</accession>
<name>A0A1U7LW12_NEOID</name>
<evidence type="ECO:0000256" key="7">
    <source>
        <dbReference type="ARBA" id="ARBA00023008"/>
    </source>
</evidence>
<keyword evidence="6 11" id="KW-0560">Oxidoreductase</keyword>
<feature type="modified residue" description="2',4',5'-topaquinone" evidence="10">
    <location>
        <position position="235"/>
    </location>
</feature>
<dbReference type="Proteomes" id="UP000186594">
    <property type="component" value="Unassembled WGS sequence"/>
</dbReference>
<dbReference type="EC" id="1.4.3.-" evidence="11"/>
<dbReference type="GO" id="GO:0005507">
    <property type="term" value="F:copper ion binding"/>
    <property type="evidence" value="ECO:0007669"/>
    <property type="project" value="InterPro"/>
</dbReference>
<dbReference type="InterPro" id="IPR016182">
    <property type="entry name" value="Cu_amine_oxidase_N-reg"/>
</dbReference>
<dbReference type="GO" id="GO:0009308">
    <property type="term" value="P:amine metabolic process"/>
    <property type="evidence" value="ECO:0007669"/>
    <property type="project" value="UniProtKB-UniRule"/>
</dbReference>
<protein>
    <recommendedName>
        <fullName evidence="11">Amine oxidase</fullName>
        <ecNumber evidence="11">1.4.3.-</ecNumber>
    </recommendedName>
</protein>
<dbReference type="InterPro" id="IPR015798">
    <property type="entry name" value="Cu_amine_oxidase_C"/>
</dbReference>
<evidence type="ECO:0000256" key="4">
    <source>
        <dbReference type="ARBA" id="ARBA00022723"/>
    </source>
</evidence>
<dbReference type="Gene3D" id="3.10.450.40">
    <property type="match status" value="1"/>
</dbReference>
<dbReference type="Pfam" id="PF01179">
    <property type="entry name" value="Cu_amine_oxid"/>
    <property type="match status" value="1"/>
</dbReference>
<evidence type="ECO:0000256" key="2">
    <source>
        <dbReference type="ARBA" id="ARBA00007983"/>
    </source>
</evidence>
<dbReference type="Gene3D" id="2.70.98.20">
    <property type="entry name" value="Copper amine oxidase, catalytic domain"/>
    <property type="match status" value="1"/>
</dbReference>
<dbReference type="InterPro" id="IPR036460">
    <property type="entry name" value="Cu_amine_oxidase_C_sf"/>
</dbReference>
<keyword evidence="7 11" id="KW-0186">Copper</keyword>
<comment type="cofactor">
    <cofactor evidence="1">
        <name>Cu cation</name>
        <dbReference type="ChEBI" id="CHEBI:23378"/>
    </cofactor>
</comment>
<keyword evidence="5 9" id="KW-0801">TPQ</keyword>
<keyword evidence="14" id="KW-1185">Reference proteome</keyword>
<feature type="active site" description="Proton acceptor" evidence="9">
    <location>
        <position position="151"/>
    </location>
</feature>
<dbReference type="PROSITE" id="PS01164">
    <property type="entry name" value="COPPER_AMINE_OXID_1"/>
    <property type="match status" value="1"/>
</dbReference>
<dbReference type="PANTHER" id="PTHR10638">
    <property type="entry name" value="COPPER AMINE OXIDASE"/>
    <property type="match status" value="1"/>
</dbReference>
<dbReference type="STRING" id="1198029.A0A1U7LW12"/>
<dbReference type="EMBL" id="LXFE01000144">
    <property type="protein sequence ID" value="OLL26824.1"/>
    <property type="molecule type" value="Genomic_DNA"/>
</dbReference>
<sequence length="499" mass="56418">MFFYLQLNDNPQHNLYAHPLDFSCVLDQFEGKVLKIVRLPLTEEPNSFAKDDQKWVQTEDSEYAPDFQKEMRTDAKPIVVTQPEGTSYKITRNIVKWQKWEFHLGYNDREGPVLYNLTYGGRPTFYRLSLCEMVVPYGDPRAPYHRKAAFDLGDFGAGPCANNLQLGCDCLGVIKYFDGYITTQDGQALKKENSVCLHEQDAGIGWKHTNFRTGAVTVVRSRELVIQTILTVANYEYVFAWVLDQAAGIHFEVRATGILSTVPISKDIKSTPWGISVTPGCFAPVHQHIFSLRIDPAIDGYDGTHVSYEDTLPMPLDEHNPYGVGYGVYSTKIETSGYFDTDVSKNRVVKIASKDTKSDVTGKNRAYKLVPAATQLMLAHPESLHQQRAEFADHAFWVTKHRDDELYAGSDHTNQSRGGHGIRSWAKRNEDLEDKSVLWHTFGFSHSPRLEDFPVMPCETLRVALKPNGFFDRNPLLDVPGDNKEKNGSVLYDQACCAK</sequence>
<dbReference type="FunFam" id="2.70.98.20:FF:000001">
    <property type="entry name" value="Amine oxidase"/>
    <property type="match status" value="1"/>
</dbReference>
<dbReference type="InterPro" id="IPR049948">
    <property type="entry name" value="Cu_Am_ox_TPQ-bd"/>
</dbReference>
<evidence type="ECO:0000259" key="12">
    <source>
        <dbReference type="Pfam" id="PF01179"/>
    </source>
</evidence>
<dbReference type="AlphaFoldDB" id="A0A1U7LW12"/>
<evidence type="ECO:0000256" key="1">
    <source>
        <dbReference type="ARBA" id="ARBA00001935"/>
    </source>
</evidence>
<dbReference type="GO" id="GO:0048038">
    <property type="term" value="F:quinone binding"/>
    <property type="evidence" value="ECO:0007669"/>
    <property type="project" value="InterPro"/>
</dbReference>
<evidence type="ECO:0000256" key="10">
    <source>
        <dbReference type="PIRSR" id="PIRSR600269-51"/>
    </source>
</evidence>
<dbReference type="GO" id="GO:0008131">
    <property type="term" value="F:primary methylamine oxidase activity"/>
    <property type="evidence" value="ECO:0007669"/>
    <property type="project" value="InterPro"/>
</dbReference>
<comment type="subunit">
    <text evidence="3">Homodimer.</text>
</comment>
<evidence type="ECO:0000256" key="3">
    <source>
        <dbReference type="ARBA" id="ARBA00011738"/>
    </source>
</evidence>
<feature type="active site" description="Schiff-base intermediate with substrate; via topaquinone" evidence="9">
    <location>
        <position position="235"/>
    </location>
</feature>
<gene>
    <name evidence="13" type="ORF">NEOLI_001007</name>
</gene>
<evidence type="ECO:0000256" key="11">
    <source>
        <dbReference type="RuleBase" id="RU000672"/>
    </source>
</evidence>
<evidence type="ECO:0000256" key="5">
    <source>
        <dbReference type="ARBA" id="ARBA00022772"/>
    </source>
</evidence>
<comment type="caution">
    <text evidence="13">The sequence shown here is derived from an EMBL/GenBank/DDBJ whole genome shotgun (WGS) entry which is preliminary data.</text>
</comment>
<evidence type="ECO:0000256" key="9">
    <source>
        <dbReference type="PIRSR" id="PIRSR600269-50"/>
    </source>
</evidence>
<evidence type="ECO:0000256" key="8">
    <source>
        <dbReference type="ARBA" id="ARBA00023157"/>
    </source>
</evidence>
<dbReference type="OMA" id="VMPCEVF"/>
<evidence type="ECO:0000313" key="14">
    <source>
        <dbReference type="Proteomes" id="UP000186594"/>
    </source>
</evidence>
<keyword evidence="8" id="KW-1015">Disulfide bond</keyword>
<evidence type="ECO:0000313" key="13">
    <source>
        <dbReference type="EMBL" id="OLL26824.1"/>
    </source>
</evidence>
<dbReference type="InterPro" id="IPR000269">
    <property type="entry name" value="Cu_amine_oxidase"/>
</dbReference>
<organism evidence="13 14">
    <name type="scientific">Neolecta irregularis (strain DAH-3)</name>
    <dbReference type="NCBI Taxonomy" id="1198029"/>
    <lineage>
        <taxon>Eukaryota</taxon>
        <taxon>Fungi</taxon>
        <taxon>Dikarya</taxon>
        <taxon>Ascomycota</taxon>
        <taxon>Taphrinomycotina</taxon>
        <taxon>Neolectales</taxon>
        <taxon>Neolectaceae</taxon>
        <taxon>Neolecta</taxon>
    </lineage>
</organism>
<dbReference type="SUPFAM" id="SSF54416">
    <property type="entry name" value="Amine oxidase N-terminal region"/>
    <property type="match status" value="1"/>
</dbReference>